<keyword evidence="2" id="KW-0472">Membrane</keyword>
<feature type="transmembrane region" description="Helical" evidence="2">
    <location>
        <begin position="6"/>
        <end position="23"/>
    </location>
</feature>
<evidence type="ECO:0000313" key="4">
    <source>
        <dbReference type="EMBL" id="HAU1879825.1"/>
    </source>
</evidence>
<feature type="transmembrane region" description="Helical" evidence="2">
    <location>
        <begin position="43"/>
        <end position="63"/>
    </location>
</feature>
<keyword evidence="2" id="KW-1133">Transmembrane helix</keyword>
<reference evidence="4" key="2">
    <citation type="submission" date="2019-10" db="EMBL/GenBank/DDBJ databases">
        <authorList>
            <consortium name="NCBI Pathogen Detection Project"/>
        </authorList>
    </citation>
    <scope>NUCLEOTIDE SEQUENCE</scope>
    <source>
        <strain evidence="4">AZ00058701</strain>
    </source>
</reference>
<dbReference type="AlphaFoldDB" id="A0AAN5PF81"/>
<dbReference type="Gene3D" id="2.40.160.20">
    <property type="match status" value="1"/>
</dbReference>
<evidence type="ECO:0000313" key="5">
    <source>
        <dbReference type="Proteomes" id="UP000866496"/>
    </source>
</evidence>
<comment type="caution">
    <text evidence="4">The sequence shown here is derived from an EMBL/GenBank/DDBJ whole genome shotgun (WGS) entry which is preliminary data.</text>
</comment>
<evidence type="ECO:0000259" key="3">
    <source>
        <dbReference type="Pfam" id="PF13505"/>
    </source>
</evidence>
<keyword evidence="2" id="KW-0812">Transmembrane</keyword>
<keyword evidence="1" id="KW-0732">Signal</keyword>
<dbReference type="InterPro" id="IPR027385">
    <property type="entry name" value="Beta-barrel_OMP"/>
</dbReference>
<dbReference type="Pfam" id="PF13505">
    <property type="entry name" value="OMP_b-brl"/>
    <property type="match status" value="1"/>
</dbReference>
<gene>
    <name evidence="4" type="ORF">JBJ86_06125</name>
</gene>
<dbReference type="Proteomes" id="UP000866496">
    <property type="component" value="Unassembled WGS sequence"/>
</dbReference>
<evidence type="ECO:0000256" key="1">
    <source>
        <dbReference type="ARBA" id="ARBA00022729"/>
    </source>
</evidence>
<protein>
    <submittedName>
        <fullName evidence="4">Porin family protein</fullName>
    </submittedName>
</protein>
<proteinExistence type="predicted"/>
<dbReference type="EMBL" id="DACWHX010000006">
    <property type="protein sequence ID" value="HAU1879825.1"/>
    <property type="molecule type" value="Genomic_DNA"/>
</dbReference>
<organism evidence="4 5">
    <name type="scientific">Legionella pneumophila</name>
    <dbReference type="NCBI Taxonomy" id="446"/>
    <lineage>
        <taxon>Bacteria</taxon>
        <taxon>Pseudomonadati</taxon>
        <taxon>Pseudomonadota</taxon>
        <taxon>Gammaproteobacteria</taxon>
        <taxon>Legionellales</taxon>
        <taxon>Legionellaceae</taxon>
        <taxon>Legionella</taxon>
    </lineage>
</organism>
<name>A0AAN5PF81_LEGPN</name>
<accession>A0AAN5PF81</accession>
<dbReference type="SUPFAM" id="SSF56925">
    <property type="entry name" value="OMPA-like"/>
    <property type="match status" value="1"/>
</dbReference>
<evidence type="ECO:0000256" key="2">
    <source>
        <dbReference type="SAM" id="Phobius"/>
    </source>
</evidence>
<sequence>MIKDVFSSSFYFLFFYFMIIYSLDCKYEFSIIVNKKRATVYTCIRFGITSIVLLAICSVPSYGTPIFRDHSLTLSGLIGYTDFKDPVDQQLVISHYVTDLLTNSHKHTHPSVLISAKQQLNFEANKIHKIMLGPALYFQKLHYSGDVWELMLPEFYNYQYDYTSNNVNFLIEGDLYFNPISTWLISFVTAGLGYGVAYIHYDDYALPGIDPVSERHHFDSSIKGIYQLGAGLAVPVNPNWSINLRYAYIHMGKVHTSPNSLGPIELVLNNQNILIGINYSI</sequence>
<feature type="domain" description="Outer membrane protein beta-barrel" evidence="3">
    <location>
        <begin position="161"/>
        <end position="279"/>
    </location>
</feature>
<dbReference type="InterPro" id="IPR011250">
    <property type="entry name" value="OMP/PagP_B-barrel"/>
</dbReference>
<reference evidence="4" key="1">
    <citation type="journal article" date="2018" name="Genome Biol.">
        <title>SKESA: strategic k-mer extension for scrupulous assemblies.</title>
        <authorList>
            <person name="Souvorov A."/>
            <person name="Agarwala R."/>
            <person name="Lipman D.J."/>
        </authorList>
    </citation>
    <scope>NUCLEOTIDE SEQUENCE</scope>
    <source>
        <strain evidence="4">AZ00058701</strain>
    </source>
</reference>